<sequence length="172" mass="19879">MGKIFFNTDQKIQSKLVESKTETETILFPESYLNSSTPEQRKALPKKIRSLIQRYQTFMVSKRRINHKAGKTLYQKDQGKLIRVNLRIDCKTWALLGVISATHGVSRCFMVNYLLWLDALQVGDSIEKVLGVGCPRLHDSYSYIWDLDLAKNRITRRIEFDPNPLGTITRDS</sequence>
<gene>
    <name evidence="1" type="ORF">LEP1GSC188_3549</name>
</gene>
<dbReference type="Proteomes" id="UP000011770">
    <property type="component" value="Unassembled WGS sequence"/>
</dbReference>
<dbReference type="EMBL" id="AHOR02000040">
    <property type="protein sequence ID" value="EMF81083.1"/>
    <property type="molecule type" value="Genomic_DNA"/>
</dbReference>
<dbReference type="InterPro" id="IPR011458">
    <property type="entry name" value="DUF1564"/>
</dbReference>
<evidence type="ECO:0000313" key="2">
    <source>
        <dbReference type="Proteomes" id="UP000011770"/>
    </source>
</evidence>
<evidence type="ECO:0000313" key="1">
    <source>
        <dbReference type="EMBL" id="EMF81083.1"/>
    </source>
</evidence>
<reference evidence="1 2" key="1">
    <citation type="submission" date="2013-01" db="EMBL/GenBank/DDBJ databases">
        <authorList>
            <person name="Harkins D.M."/>
            <person name="Durkin A.S."/>
            <person name="Brinkac L.M."/>
            <person name="Haft D.H."/>
            <person name="Selengut J.D."/>
            <person name="Sanka R."/>
            <person name="DePew J."/>
            <person name="Purushe J."/>
            <person name="Tulsiani S.M."/>
            <person name="Graham G.C."/>
            <person name="Burns M.-A."/>
            <person name="Dohnt M.F."/>
            <person name="Smythe L.D."/>
            <person name="McKay D.B."/>
            <person name="Craig S.B."/>
            <person name="Vinetz J.M."/>
            <person name="Sutton G.G."/>
            <person name="Nierman W.C."/>
            <person name="Fouts D.E."/>
        </authorList>
    </citation>
    <scope>NUCLEOTIDE SEQUENCE [LARGE SCALE GENOMIC DNA]</scope>
    <source>
        <strain evidence="1 2">LT2116</strain>
    </source>
</reference>
<organism evidence="1 2">
    <name type="scientific">Leptospira weilii serovar Topaz str. LT2116</name>
    <dbReference type="NCBI Taxonomy" id="1088540"/>
    <lineage>
        <taxon>Bacteria</taxon>
        <taxon>Pseudomonadati</taxon>
        <taxon>Spirochaetota</taxon>
        <taxon>Spirochaetia</taxon>
        <taxon>Leptospirales</taxon>
        <taxon>Leptospiraceae</taxon>
        <taxon>Leptospira</taxon>
    </lineage>
</organism>
<accession>M3EJ85</accession>
<dbReference type="Pfam" id="PF07600">
    <property type="entry name" value="DUF1564"/>
    <property type="match status" value="1"/>
</dbReference>
<name>M3EJ85_9LEPT</name>
<proteinExistence type="predicted"/>
<protein>
    <submittedName>
        <fullName evidence="1">PF07600 family protein</fullName>
    </submittedName>
</protein>
<comment type="caution">
    <text evidence="1">The sequence shown here is derived from an EMBL/GenBank/DDBJ whole genome shotgun (WGS) entry which is preliminary data.</text>
</comment>
<dbReference type="AlphaFoldDB" id="M3EJ85"/>